<reference evidence="5 6" key="1">
    <citation type="submission" date="2020-10" db="EMBL/GenBank/DDBJ databases">
        <title>ChiBAC.</title>
        <authorList>
            <person name="Zenner C."/>
            <person name="Hitch T.C.A."/>
            <person name="Clavel T."/>
        </authorList>
    </citation>
    <scope>NUCLEOTIDE SEQUENCE [LARGE SCALE GENOMIC DNA]</scope>
    <source>
        <strain evidence="5 6">DSM 109015</strain>
    </source>
</reference>
<comment type="caution">
    <text evidence="4">Lacks conserved residue(s) required for the propagation of feature annotation.</text>
</comment>
<organism evidence="5 6">
    <name type="scientific">Gemmiger gallinarum</name>
    <dbReference type="NCBI Taxonomy" id="2779354"/>
    <lineage>
        <taxon>Bacteria</taxon>
        <taxon>Bacillati</taxon>
        <taxon>Bacillota</taxon>
        <taxon>Clostridia</taxon>
        <taxon>Eubacteriales</taxon>
        <taxon>Gemmiger</taxon>
    </lineage>
</organism>
<dbReference type="GO" id="GO:0003855">
    <property type="term" value="F:3-dehydroquinate dehydratase activity"/>
    <property type="evidence" value="ECO:0007669"/>
    <property type="project" value="UniProtKB-EC"/>
</dbReference>
<comment type="catalytic activity">
    <reaction evidence="1 4">
        <text>3-dehydroquinate = 3-dehydroshikimate + H2O</text>
        <dbReference type="Rhea" id="RHEA:21096"/>
        <dbReference type="ChEBI" id="CHEBI:15377"/>
        <dbReference type="ChEBI" id="CHEBI:16630"/>
        <dbReference type="ChEBI" id="CHEBI:32364"/>
        <dbReference type="EC" id="4.2.1.10"/>
    </reaction>
</comment>
<name>A0ABR9R733_9FIRM</name>
<dbReference type="HAMAP" id="MF_00214">
    <property type="entry name" value="AroD"/>
    <property type="match status" value="1"/>
</dbReference>
<dbReference type="Pfam" id="PF01487">
    <property type="entry name" value="DHquinase_I"/>
    <property type="match status" value="1"/>
</dbReference>
<dbReference type="NCBIfam" id="TIGR01093">
    <property type="entry name" value="aroD"/>
    <property type="match status" value="1"/>
</dbReference>
<dbReference type="SUPFAM" id="SSF51569">
    <property type="entry name" value="Aldolase"/>
    <property type="match status" value="1"/>
</dbReference>
<evidence type="ECO:0000256" key="3">
    <source>
        <dbReference type="ARBA" id="ARBA00023270"/>
    </source>
</evidence>
<protein>
    <recommendedName>
        <fullName evidence="4">3-dehydroquinate dehydratase</fullName>
        <shortName evidence="4">3-dehydroquinase</shortName>
        <ecNumber evidence="4">4.2.1.10</ecNumber>
    </recommendedName>
    <alternativeName>
        <fullName evidence="4">Type I DHQase</fullName>
    </alternativeName>
    <alternativeName>
        <fullName evidence="4">Type I dehydroquinase</fullName>
        <shortName evidence="4">DHQ1</shortName>
    </alternativeName>
</protein>
<keyword evidence="6" id="KW-1185">Reference proteome</keyword>
<feature type="binding site" evidence="4">
    <location>
        <position position="87"/>
    </location>
    <ligand>
        <name>3-dehydroquinate</name>
        <dbReference type="ChEBI" id="CHEBI:32364"/>
    </ligand>
</feature>
<keyword evidence="2 4" id="KW-0456">Lyase</keyword>
<gene>
    <name evidence="4 5" type="primary">aroD</name>
    <name evidence="5" type="ORF">INF35_12955</name>
</gene>
<feature type="binding site" evidence="4">
    <location>
        <begin position="46"/>
        <end position="48"/>
    </location>
    <ligand>
        <name>3-dehydroquinate</name>
        <dbReference type="ChEBI" id="CHEBI:32364"/>
    </ligand>
</feature>
<dbReference type="Proteomes" id="UP000768567">
    <property type="component" value="Unassembled WGS sequence"/>
</dbReference>
<feature type="binding site" evidence="4">
    <location>
        <position position="241"/>
    </location>
    <ligand>
        <name>3-dehydroquinate</name>
        <dbReference type="ChEBI" id="CHEBI:32364"/>
    </ligand>
</feature>
<evidence type="ECO:0000256" key="2">
    <source>
        <dbReference type="ARBA" id="ARBA00023239"/>
    </source>
</evidence>
<dbReference type="CDD" id="cd00502">
    <property type="entry name" value="DHQase_I"/>
    <property type="match status" value="1"/>
</dbReference>
<keyword evidence="4" id="KW-0028">Amino-acid biosynthesis</keyword>
<dbReference type="EMBL" id="JADCKC010000004">
    <property type="protein sequence ID" value="MBE5038697.1"/>
    <property type="molecule type" value="Genomic_DNA"/>
</dbReference>
<evidence type="ECO:0000313" key="6">
    <source>
        <dbReference type="Proteomes" id="UP000768567"/>
    </source>
</evidence>
<evidence type="ECO:0000313" key="5">
    <source>
        <dbReference type="EMBL" id="MBE5038697.1"/>
    </source>
</evidence>
<feature type="binding site" evidence="4">
    <location>
        <position position="218"/>
    </location>
    <ligand>
        <name>3-dehydroquinate</name>
        <dbReference type="ChEBI" id="CHEBI:32364"/>
    </ligand>
</feature>
<dbReference type="EC" id="4.2.1.10" evidence="4"/>
<evidence type="ECO:0000256" key="4">
    <source>
        <dbReference type="HAMAP-Rule" id="MF_00214"/>
    </source>
</evidence>
<feature type="binding site" evidence="4">
    <location>
        <position position="237"/>
    </location>
    <ligand>
        <name>3-dehydroquinate</name>
        <dbReference type="ChEBI" id="CHEBI:32364"/>
    </ligand>
</feature>
<evidence type="ECO:0000256" key="1">
    <source>
        <dbReference type="ARBA" id="ARBA00001864"/>
    </source>
</evidence>
<accession>A0ABR9R733</accession>
<keyword evidence="3 4" id="KW-0704">Schiff base</keyword>
<proteinExistence type="inferred from homology"/>
<comment type="function">
    <text evidence="4">Involved in the third step of the chorismate pathway, which leads to the biosynthesis of aromatic amino acids. Catalyzes the cis-dehydration of 3-dehydroquinate (DHQ) and introduces the first double bond of the aromatic ring to yield 3-dehydroshikimate.</text>
</comment>
<dbReference type="InterPro" id="IPR050146">
    <property type="entry name" value="Type-I_3-dehydroquinase"/>
</dbReference>
<dbReference type="InterPro" id="IPR013785">
    <property type="entry name" value="Aldolase_TIM"/>
</dbReference>
<feature type="active site" description="Schiff-base intermediate with substrate" evidence="4">
    <location>
        <position position="175"/>
    </location>
</feature>
<comment type="similarity">
    <text evidence="4">Belongs to the type-I 3-dehydroquinase family.</text>
</comment>
<dbReference type="InterPro" id="IPR001381">
    <property type="entry name" value="DHquinase_I"/>
</dbReference>
<dbReference type="Gene3D" id="3.20.20.70">
    <property type="entry name" value="Aldolase class I"/>
    <property type="match status" value="1"/>
</dbReference>
<dbReference type="PANTHER" id="PTHR43699">
    <property type="entry name" value="3-DEHYDROQUINATE DEHYDRATASE"/>
    <property type="match status" value="1"/>
</dbReference>
<dbReference type="RefSeq" id="WP_193503120.1">
    <property type="nucleotide sequence ID" value="NZ_JADCKC010000004.1"/>
</dbReference>
<comment type="pathway">
    <text evidence="4">Metabolic intermediate biosynthesis; chorismate biosynthesis; chorismate from D-erythrose 4-phosphate and phosphoenolpyruvate: step 3/7.</text>
</comment>
<comment type="subunit">
    <text evidence="4">Homodimer.</text>
</comment>
<feature type="active site" description="Proton donor/acceptor" evidence="4">
    <location>
        <position position="148"/>
    </location>
</feature>
<sequence length="260" mass="26768">MSVVSVRNVRIGAGRPKIIVPIFAADEAEAVAQAKALAETAADLAELRLDPLREADGSLPGAGALCRVLAAVRKALPEHLPLLVTMRTAAEGGQRAYAPGDYITLLEVLCTEERADLIDMELHTAGDTLPRLCRMAHRHGGAVVASMHDFAKTPPREEMAASLRAMAEKGADICKLAVMPRTAADAAELLAATAEARAALPGMPLITMAMGPLGAVTRVCGGAFGSDATFGTAGTSSAPGQPDAAALRRALDALDACLNG</sequence>
<keyword evidence="4" id="KW-0057">Aromatic amino acid biosynthesis</keyword>
<dbReference type="PANTHER" id="PTHR43699:SF1">
    <property type="entry name" value="3-DEHYDROQUINATE DEHYDRATASE"/>
    <property type="match status" value="1"/>
</dbReference>
<comment type="caution">
    <text evidence="5">The sequence shown here is derived from an EMBL/GenBank/DDBJ whole genome shotgun (WGS) entry which is preliminary data.</text>
</comment>